<comment type="domain">
    <text evidence="8">The N-terminal domain determines nucleotide recognition and specific binding, while the C-terminal domain determines the specific binding to the target protein.</text>
</comment>
<evidence type="ECO:0000256" key="1">
    <source>
        <dbReference type="ARBA" id="ARBA00022490"/>
    </source>
</evidence>
<dbReference type="NCBIfam" id="TIGR02665">
    <property type="entry name" value="molyb_mobA"/>
    <property type="match status" value="1"/>
</dbReference>
<keyword evidence="4 8" id="KW-0547">Nucleotide-binding</keyword>
<dbReference type="Proteomes" id="UP000217979">
    <property type="component" value="Chromosome"/>
</dbReference>
<feature type="domain" description="MobA-like NTP transferase" evidence="9">
    <location>
        <begin position="34"/>
        <end position="184"/>
    </location>
</feature>
<comment type="cofactor">
    <cofactor evidence="8">
        <name>Mg(2+)</name>
        <dbReference type="ChEBI" id="CHEBI:18420"/>
    </cofactor>
</comment>
<keyword evidence="3 8" id="KW-0479">Metal-binding</keyword>
<dbReference type="InterPro" id="IPR025877">
    <property type="entry name" value="MobA-like_NTP_Trfase"/>
</dbReference>
<dbReference type="GO" id="GO:1902758">
    <property type="term" value="P:bis(molybdopterin guanine dinucleotide)molybdenum biosynthetic process"/>
    <property type="evidence" value="ECO:0007669"/>
    <property type="project" value="TreeGrafter"/>
</dbReference>
<accession>A0A291E4E7</accession>
<dbReference type="Pfam" id="PF12804">
    <property type="entry name" value="NTP_transf_3"/>
    <property type="match status" value="1"/>
</dbReference>
<sequence>MLVFLITCEKQHVSRLKPTLKEAIFVQRLTKVTGVVLAGGRGSRMGGNDKGLAPLNGQPLFQHVLMVLKPQVGDVVISANRNLEIYRKSGAQVIQDAIADYQGPLAGMLAVMEQTESEWLLFCPCDTPNIPADLACKLWQARGNALAIWANDGQRDHPGVAMLHHSLCLPLREYLLAGERRVMQFLLSVGGHSVSFDGQATCFTNINTLDELSRWQKNE</sequence>
<dbReference type="HAMAP" id="MF_00316">
    <property type="entry name" value="MobA"/>
    <property type="match status" value="1"/>
</dbReference>
<name>A0A291E4E7_9ENTR</name>
<dbReference type="GO" id="GO:0005737">
    <property type="term" value="C:cytoplasm"/>
    <property type="evidence" value="ECO:0007669"/>
    <property type="project" value="UniProtKB-SubCell"/>
</dbReference>
<evidence type="ECO:0000256" key="6">
    <source>
        <dbReference type="ARBA" id="ARBA00023134"/>
    </source>
</evidence>
<evidence type="ECO:0000256" key="2">
    <source>
        <dbReference type="ARBA" id="ARBA00022679"/>
    </source>
</evidence>
<protein>
    <recommendedName>
        <fullName evidence="8">Molybdenum cofactor guanylyltransferase</fullName>
        <shortName evidence="8">MoCo guanylyltransferase</shortName>
        <ecNumber evidence="8">2.7.7.77</ecNumber>
    </recommendedName>
    <alternativeName>
        <fullName evidence="8">GTP:molybdopterin guanylyltransferase</fullName>
    </alternativeName>
    <alternativeName>
        <fullName evidence="8">Mo-MPT guanylyltransferase</fullName>
    </alternativeName>
    <alternativeName>
        <fullName evidence="8">Molybdopterin guanylyltransferase</fullName>
    </alternativeName>
    <alternativeName>
        <fullName evidence="8">Molybdopterin-guanine dinucleotide synthase</fullName>
        <shortName evidence="8">MGD synthase</shortName>
    </alternativeName>
</protein>
<dbReference type="InterPro" id="IPR029044">
    <property type="entry name" value="Nucleotide-diphossugar_trans"/>
</dbReference>
<evidence type="ECO:0000313" key="10">
    <source>
        <dbReference type="EMBL" id="ATF94917.1"/>
    </source>
</evidence>
<evidence type="ECO:0000256" key="3">
    <source>
        <dbReference type="ARBA" id="ARBA00022723"/>
    </source>
</evidence>
<feature type="binding site" evidence="8">
    <location>
        <position position="126"/>
    </location>
    <ligand>
        <name>GTP</name>
        <dbReference type="ChEBI" id="CHEBI:37565"/>
    </ligand>
</feature>
<proteinExistence type="inferred from homology"/>
<dbReference type="GO" id="GO:0005525">
    <property type="term" value="F:GTP binding"/>
    <property type="evidence" value="ECO:0007669"/>
    <property type="project" value="UniProtKB-UniRule"/>
</dbReference>
<keyword evidence="6 8" id="KW-0342">GTP-binding</keyword>
<organism evidence="10 11">
    <name type="scientific">Cedecea neteri</name>
    <dbReference type="NCBI Taxonomy" id="158822"/>
    <lineage>
        <taxon>Bacteria</taxon>
        <taxon>Pseudomonadati</taxon>
        <taxon>Pseudomonadota</taxon>
        <taxon>Gammaproteobacteria</taxon>
        <taxon>Enterobacterales</taxon>
        <taxon>Enterobacteriaceae</taxon>
        <taxon>Cedecea</taxon>
    </lineage>
</organism>
<comment type="subcellular location">
    <subcellularLocation>
        <location evidence="8">Cytoplasm</location>
    </subcellularLocation>
</comment>
<comment type="caution">
    <text evidence="8">Lacks conserved residue(s) required for the propagation of feature annotation.</text>
</comment>
<dbReference type="EC" id="2.7.7.77" evidence="8"/>
<keyword evidence="1 8" id="KW-0963">Cytoplasm</keyword>
<evidence type="ECO:0000256" key="4">
    <source>
        <dbReference type="ARBA" id="ARBA00022741"/>
    </source>
</evidence>
<feature type="binding site" evidence="8">
    <location>
        <position position="96"/>
    </location>
    <ligand>
        <name>GTP</name>
        <dbReference type="ChEBI" id="CHEBI:37565"/>
    </ligand>
</feature>
<keyword evidence="5 8" id="KW-0460">Magnesium</keyword>
<evidence type="ECO:0000256" key="7">
    <source>
        <dbReference type="ARBA" id="ARBA00023150"/>
    </source>
</evidence>
<evidence type="ECO:0000259" key="9">
    <source>
        <dbReference type="Pfam" id="PF12804"/>
    </source>
</evidence>
<dbReference type="PANTHER" id="PTHR19136">
    <property type="entry name" value="MOLYBDENUM COFACTOR GUANYLYLTRANSFERASE"/>
    <property type="match status" value="1"/>
</dbReference>
<feature type="binding site" evidence="8">
    <location>
        <begin position="37"/>
        <end position="39"/>
    </location>
    <ligand>
        <name>GTP</name>
        <dbReference type="ChEBI" id="CHEBI:37565"/>
    </ligand>
</feature>
<dbReference type="Gene3D" id="3.90.550.10">
    <property type="entry name" value="Spore Coat Polysaccharide Biosynthesis Protein SpsA, Chain A"/>
    <property type="match status" value="1"/>
</dbReference>
<evidence type="ECO:0000256" key="8">
    <source>
        <dbReference type="HAMAP-Rule" id="MF_00316"/>
    </source>
</evidence>
<dbReference type="SUPFAM" id="SSF53448">
    <property type="entry name" value="Nucleotide-diphospho-sugar transferases"/>
    <property type="match status" value="1"/>
</dbReference>
<feature type="binding site" evidence="8">
    <location>
        <position position="126"/>
    </location>
    <ligand>
        <name>Mg(2+)</name>
        <dbReference type="ChEBI" id="CHEBI:18420"/>
    </ligand>
</feature>
<keyword evidence="10" id="KW-0548">Nucleotidyltransferase</keyword>
<evidence type="ECO:0000256" key="5">
    <source>
        <dbReference type="ARBA" id="ARBA00022842"/>
    </source>
</evidence>
<evidence type="ECO:0000313" key="11">
    <source>
        <dbReference type="Proteomes" id="UP000217979"/>
    </source>
</evidence>
<dbReference type="GO" id="GO:0061603">
    <property type="term" value="F:molybdenum cofactor guanylyltransferase activity"/>
    <property type="evidence" value="ECO:0007669"/>
    <property type="project" value="UniProtKB-EC"/>
</dbReference>
<dbReference type="GO" id="GO:0046872">
    <property type="term" value="F:metal ion binding"/>
    <property type="evidence" value="ECO:0007669"/>
    <property type="project" value="UniProtKB-KW"/>
</dbReference>
<reference evidence="10 11" key="1">
    <citation type="submission" date="2017-09" db="EMBL/GenBank/DDBJ databases">
        <title>FDA dAtabase for Regulatory Grade micrObial Sequences (FDA-ARGOS): Supporting development and validation of Infectious Disease Dx tests.</title>
        <authorList>
            <person name="Minogue T."/>
            <person name="Wolcott M."/>
            <person name="Wasieloski L."/>
            <person name="Aguilar W."/>
            <person name="Moore D."/>
            <person name="Tallon L."/>
            <person name="Sadzewicz L."/>
            <person name="Ott S."/>
            <person name="Zhao X."/>
            <person name="Nagaraj S."/>
            <person name="Vavikolanu K."/>
            <person name="Aluvathingal J."/>
            <person name="Nadendla S."/>
            <person name="Sichtig H."/>
        </authorList>
    </citation>
    <scope>NUCLEOTIDE SEQUENCE [LARGE SCALE GENOMIC DNA]</scope>
    <source>
        <strain evidence="10 11">FDAARGOS_392</strain>
    </source>
</reference>
<dbReference type="InterPro" id="IPR013482">
    <property type="entry name" value="Molybde_CF_guanTrfase"/>
</dbReference>
<comment type="similarity">
    <text evidence="8">Belongs to the MobA family.</text>
</comment>
<comment type="function">
    <text evidence="8">Transfers a GMP moiety from GTP to Mo-molybdopterin (Mo-MPT) cofactor (Moco or molybdenum cofactor) to form Mo-molybdopterin guanine dinucleotide (Mo-MGD) cofactor.</text>
</comment>
<dbReference type="PANTHER" id="PTHR19136:SF81">
    <property type="entry name" value="MOLYBDENUM COFACTOR GUANYLYLTRANSFERASE"/>
    <property type="match status" value="1"/>
</dbReference>
<keyword evidence="7 8" id="KW-0501">Molybdenum cofactor biosynthesis</keyword>
<dbReference type="CDD" id="cd02503">
    <property type="entry name" value="MobA"/>
    <property type="match status" value="1"/>
</dbReference>
<comment type="catalytic activity">
    <reaction evidence="8">
        <text>Mo-molybdopterin + GTP + H(+) = Mo-molybdopterin guanine dinucleotide + diphosphate</text>
        <dbReference type="Rhea" id="RHEA:34243"/>
        <dbReference type="ChEBI" id="CHEBI:15378"/>
        <dbReference type="ChEBI" id="CHEBI:33019"/>
        <dbReference type="ChEBI" id="CHEBI:37565"/>
        <dbReference type="ChEBI" id="CHEBI:71302"/>
        <dbReference type="ChEBI" id="CHEBI:71310"/>
        <dbReference type="EC" id="2.7.7.77"/>
    </reaction>
</comment>
<dbReference type="AlphaFoldDB" id="A0A291E4E7"/>
<keyword evidence="2 8" id="KW-0808">Transferase</keyword>
<gene>
    <name evidence="8 10" type="primary">mobA</name>
    <name evidence="10" type="ORF">CO704_23990</name>
</gene>
<comment type="subunit">
    <text evidence="8">Monomer.</text>
</comment>
<feature type="binding site" evidence="8">
    <location>
        <position position="50"/>
    </location>
    <ligand>
        <name>GTP</name>
        <dbReference type="ChEBI" id="CHEBI:37565"/>
    </ligand>
</feature>
<dbReference type="EMBL" id="CP023525">
    <property type="protein sequence ID" value="ATF94917.1"/>
    <property type="molecule type" value="Genomic_DNA"/>
</dbReference>